<accession>A0A4U5NNW6</accession>
<keyword evidence="1" id="KW-0812">Transmembrane</keyword>
<feature type="transmembrane region" description="Helical" evidence="1">
    <location>
        <begin position="21"/>
        <end position="38"/>
    </location>
</feature>
<proteinExistence type="predicted"/>
<sequence length="160" mass="17881">MQGKMKYSNQISEKSKHQISGWRIIVLKLVFSIVIHVARGNRIALAPAPAPAVLACIYRDIYDVVEGEIAESTLLGIPKGKHDGLTKVESVSLVLDSAKESFIWCPYAIDLESWDFFKFHGEKQMWATAGSSLNEDLMAFAQRVRVSMLCAVDYCSAHQF</sequence>
<reference evidence="2" key="1">
    <citation type="submission" date="2018-10" db="EMBL/GenBank/DDBJ databases">
        <title>Population genomic analysis revealed the cold adaptation of white poplar.</title>
        <authorList>
            <person name="Liu Y.-J."/>
        </authorList>
    </citation>
    <scope>NUCLEOTIDE SEQUENCE [LARGE SCALE GENOMIC DNA]</scope>
    <source>
        <strain evidence="2">PAL-ZL1</strain>
    </source>
</reference>
<dbReference type="AlphaFoldDB" id="A0A4U5NNW6"/>
<protein>
    <submittedName>
        <fullName evidence="2">Uncharacterized protein</fullName>
    </submittedName>
</protein>
<keyword evidence="1" id="KW-1133">Transmembrane helix</keyword>
<comment type="caution">
    <text evidence="2">The sequence shown here is derived from an EMBL/GenBank/DDBJ whole genome shotgun (WGS) entry which is preliminary data.</text>
</comment>
<dbReference type="EMBL" id="RCHU01000942">
    <property type="protein sequence ID" value="TKR85409.1"/>
    <property type="molecule type" value="Genomic_DNA"/>
</dbReference>
<evidence type="ECO:0000313" key="2">
    <source>
        <dbReference type="EMBL" id="TKR85409.1"/>
    </source>
</evidence>
<name>A0A4U5NNW6_POPAL</name>
<evidence type="ECO:0000256" key="1">
    <source>
        <dbReference type="SAM" id="Phobius"/>
    </source>
</evidence>
<organism evidence="2">
    <name type="scientific">Populus alba</name>
    <name type="common">White poplar</name>
    <dbReference type="NCBI Taxonomy" id="43335"/>
    <lineage>
        <taxon>Eukaryota</taxon>
        <taxon>Viridiplantae</taxon>
        <taxon>Streptophyta</taxon>
        <taxon>Embryophyta</taxon>
        <taxon>Tracheophyta</taxon>
        <taxon>Spermatophyta</taxon>
        <taxon>Magnoliopsida</taxon>
        <taxon>eudicotyledons</taxon>
        <taxon>Gunneridae</taxon>
        <taxon>Pentapetalae</taxon>
        <taxon>rosids</taxon>
        <taxon>fabids</taxon>
        <taxon>Malpighiales</taxon>
        <taxon>Salicaceae</taxon>
        <taxon>Saliceae</taxon>
        <taxon>Populus</taxon>
    </lineage>
</organism>
<gene>
    <name evidence="2" type="ORF">D5086_0000248080</name>
</gene>
<keyword evidence="1" id="KW-0472">Membrane</keyword>